<evidence type="ECO:0000256" key="2">
    <source>
        <dbReference type="SAM" id="MobiDB-lite"/>
    </source>
</evidence>
<evidence type="ECO:0000256" key="1">
    <source>
        <dbReference type="PROSITE-ProRule" id="PRU00042"/>
    </source>
</evidence>
<dbReference type="AlphaFoldDB" id="A0AAN6VM88"/>
<evidence type="ECO:0000313" key="4">
    <source>
        <dbReference type="EMBL" id="KAK4154172.1"/>
    </source>
</evidence>
<keyword evidence="5" id="KW-1185">Reference proteome</keyword>
<evidence type="ECO:0000313" key="5">
    <source>
        <dbReference type="Proteomes" id="UP001302745"/>
    </source>
</evidence>
<feature type="region of interest" description="Disordered" evidence="2">
    <location>
        <begin position="245"/>
        <end position="265"/>
    </location>
</feature>
<evidence type="ECO:0000259" key="3">
    <source>
        <dbReference type="PROSITE" id="PS50157"/>
    </source>
</evidence>
<accession>A0AAN6VM88</accession>
<dbReference type="GO" id="GO:0008270">
    <property type="term" value="F:zinc ion binding"/>
    <property type="evidence" value="ECO:0007669"/>
    <property type="project" value="UniProtKB-KW"/>
</dbReference>
<feature type="region of interest" description="Disordered" evidence="2">
    <location>
        <begin position="1"/>
        <end position="39"/>
    </location>
</feature>
<reference evidence="4" key="2">
    <citation type="submission" date="2023-05" db="EMBL/GenBank/DDBJ databases">
        <authorList>
            <consortium name="Lawrence Berkeley National Laboratory"/>
            <person name="Steindorff A."/>
            <person name="Hensen N."/>
            <person name="Bonometti L."/>
            <person name="Westerberg I."/>
            <person name="Brannstrom I.O."/>
            <person name="Guillou S."/>
            <person name="Cros-Aarteil S."/>
            <person name="Calhoun S."/>
            <person name="Haridas S."/>
            <person name="Kuo A."/>
            <person name="Mondo S."/>
            <person name="Pangilinan J."/>
            <person name="Riley R."/>
            <person name="Labutti K."/>
            <person name="Andreopoulos B."/>
            <person name="Lipzen A."/>
            <person name="Chen C."/>
            <person name="Yanf M."/>
            <person name="Daum C."/>
            <person name="Ng V."/>
            <person name="Clum A."/>
            <person name="Ohm R."/>
            <person name="Martin F."/>
            <person name="Silar P."/>
            <person name="Natvig D."/>
            <person name="Lalanne C."/>
            <person name="Gautier V."/>
            <person name="Ament-Velasquez S.L."/>
            <person name="Kruys A."/>
            <person name="Hutchinson M.I."/>
            <person name="Powell A.J."/>
            <person name="Barry K."/>
            <person name="Miller A.N."/>
            <person name="Grigoriev I.V."/>
            <person name="Debuchy R."/>
            <person name="Gladieux P."/>
            <person name="Thoren M.H."/>
            <person name="Johannesson H."/>
        </authorList>
    </citation>
    <scope>NUCLEOTIDE SEQUENCE</scope>
    <source>
        <strain evidence="4">CBS 538.74</strain>
    </source>
</reference>
<protein>
    <recommendedName>
        <fullName evidence="3">C2H2-type domain-containing protein</fullName>
    </recommendedName>
</protein>
<feature type="compositionally biased region" description="Polar residues" evidence="2">
    <location>
        <begin position="25"/>
        <end position="39"/>
    </location>
</feature>
<keyword evidence="1" id="KW-0863">Zinc-finger</keyword>
<keyword evidence="1" id="KW-0862">Zinc</keyword>
<organism evidence="4 5">
    <name type="scientific">Chaetomidium leptoderma</name>
    <dbReference type="NCBI Taxonomy" id="669021"/>
    <lineage>
        <taxon>Eukaryota</taxon>
        <taxon>Fungi</taxon>
        <taxon>Dikarya</taxon>
        <taxon>Ascomycota</taxon>
        <taxon>Pezizomycotina</taxon>
        <taxon>Sordariomycetes</taxon>
        <taxon>Sordariomycetidae</taxon>
        <taxon>Sordariales</taxon>
        <taxon>Chaetomiaceae</taxon>
        <taxon>Chaetomidium</taxon>
    </lineage>
</organism>
<proteinExistence type="predicted"/>
<dbReference type="EMBL" id="MU856919">
    <property type="protein sequence ID" value="KAK4154172.1"/>
    <property type="molecule type" value="Genomic_DNA"/>
</dbReference>
<reference evidence="4" key="1">
    <citation type="journal article" date="2023" name="Mol. Phylogenet. Evol.">
        <title>Genome-scale phylogeny and comparative genomics of the fungal order Sordariales.</title>
        <authorList>
            <person name="Hensen N."/>
            <person name="Bonometti L."/>
            <person name="Westerberg I."/>
            <person name="Brannstrom I.O."/>
            <person name="Guillou S."/>
            <person name="Cros-Aarteil S."/>
            <person name="Calhoun S."/>
            <person name="Haridas S."/>
            <person name="Kuo A."/>
            <person name="Mondo S."/>
            <person name="Pangilinan J."/>
            <person name="Riley R."/>
            <person name="LaButti K."/>
            <person name="Andreopoulos B."/>
            <person name="Lipzen A."/>
            <person name="Chen C."/>
            <person name="Yan M."/>
            <person name="Daum C."/>
            <person name="Ng V."/>
            <person name="Clum A."/>
            <person name="Steindorff A."/>
            <person name="Ohm R.A."/>
            <person name="Martin F."/>
            <person name="Silar P."/>
            <person name="Natvig D.O."/>
            <person name="Lalanne C."/>
            <person name="Gautier V."/>
            <person name="Ament-Velasquez S.L."/>
            <person name="Kruys A."/>
            <person name="Hutchinson M.I."/>
            <person name="Powell A.J."/>
            <person name="Barry K."/>
            <person name="Miller A.N."/>
            <person name="Grigoriev I.V."/>
            <person name="Debuchy R."/>
            <person name="Gladieux P."/>
            <person name="Hiltunen Thoren M."/>
            <person name="Johannesson H."/>
        </authorList>
    </citation>
    <scope>NUCLEOTIDE SEQUENCE</scope>
    <source>
        <strain evidence="4">CBS 538.74</strain>
    </source>
</reference>
<dbReference type="Gene3D" id="3.30.160.60">
    <property type="entry name" value="Classic Zinc Finger"/>
    <property type="match status" value="1"/>
</dbReference>
<dbReference type="SMART" id="SM00355">
    <property type="entry name" value="ZnF_C2H2"/>
    <property type="match status" value="2"/>
</dbReference>
<keyword evidence="1" id="KW-0479">Metal-binding</keyword>
<dbReference type="PROSITE" id="PS50157">
    <property type="entry name" value="ZINC_FINGER_C2H2_2"/>
    <property type="match status" value="1"/>
</dbReference>
<gene>
    <name evidence="4" type="ORF">C8A00DRAFT_14691</name>
</gene>
<name>A0AAN6VM88_9PEZI</name>
<sequence length="413" mass="45878">MALFPDPSRPTAFEGFQGQDGSWDDSVSMQRSDSQSTTCTVDSSYTTGTVFSGCSSVTDYSSIDPALTEEGTYGEILSYPDPCSFYEAPDAAQMLSATGSQYQQSGHLLPQALHLTSHLQQFSTQPGIEDAAWHATLAAKSLTASRLSFEDGGTSFITSEAVEEALQSYHGHGAEEPVRPAVQEVLYQQLQPRFGDVDHFYTDITMILEEAAYQLQSRLQGPEVLEICFYAIVTVLAKLMGGDTEADDNTGGSSGSVDLDTPSSSPVQTIAEKDKFICHYSGCQKGASRQADLERHFRIVHLDDDKKKKYPCDYKKCGRHAAPFFRQDHFRDHLRIYHKEDLLRRGNKGDEEWWATRAPRALNNGWWRCSRCLARVGLDKSGFVCAGCGNPCEKERQQYRTAAMAMADAEFRR</sequence>
<comment type="caution">
    <text evidence="4">The sequence shown here is derived from an EMBL/GenBank/DDBJ whole genome shotgun (WGS) entry which is preliminary data.</text>
</comment>
<feature type="domain" description="C2H2-type" evidence="3">
    <location>
        <begin position="276"/>
        <end position="306"/>
    </location>
</feature>
<dbReference type="InterPro" id="IPR013087">
    <property type="entry name" value="Znf_C2H2_type"/>
</dbReference>
<dbReference type="Proteomes" id="UP001302745">
    <property type="component" value="Unassembled WGS sequence"/>
</dbReference>